<sequence length="461" mass="48608">MGKLGIDLHIDVDGAEPRARSIETALREAVATGRLAAGSRLPSTRGLADDLGIARGTVVAAYAQLVAEGWLVSATGSGTRVADVTLPHTGAPRAVPVRQVVDLRPGRPDLSLFPHSLWSAAVRRALAAADTGSMDYGDPAGSRLLREAVATYVSRARGVRAEAEAVVITSGFTHALAVLSRALRDAGTIATEDPGLAHHRRLIHGAGLATAPLRVGPDGADPADIPARAGAVLLTPAHQHPRGVVLSRSARGAFLAWARDRDGYVIEDDYDGEFRYDKQPVGAMQAADPDRVVFAGSTSKALAPGLRLGWLVVPRRLRIPVLDALAATGATVGAPDQLALAEVLTRGDYDRHIRRTRQVYRRRRAELAERLATLTDVPLDGVAAGLHALLPLESAHEERRLVDAGLAAGVRLAGLHAAGYWHAAGGKAGLIIGYGTPPQHAWRAALDTLEEVLRGAAITHW</sequence>
<dbReference type="PANTHER" id="PTHR46577:SF1">
    <property type="entry name" value="HTH-TYPE TRANSCRIPTIONAL REGULATORY PROTEIN GABR"/>
    <property type="match status" value="1"/>
</dbReference>
<gene>
    <name evidence="7" type="ORF">M8542_12800</name>
</gene>
<dbReference type="InterPro" id="IPR004839">
    <property type="entry name" value="Aminotransferase_I/II_large"/>
</dbReference>
<dbReference type="Gene3D" id="1.10.10.10">
    <property type="entry name" value="Winged helix-like DNA-binding domain superfamily/Winged helix DNA-binding domain"/>
    <property type="match status" value="1"/>
</dbReference>
<evidence type="ECO:0000256" key="2">
    <source>
        <dbReference type="ARBA" id="ARBA00022898"/>
    </source>
</evidence>
<dbReference type="PROSITE" id="PS50949">
    <property type="entry name" value="HTH_GNTR"/>
    <property type="match status" value="1"/>
</dbReference>
<keyword evidence="8" id="KW-1185">Reference proteome</keyword>
<keyword evidence="4" id="KW-0238">DNA-binding</keyword>
<comment type="caution">
    <text evidence="7">The sequence shown here is derived from an EMBL/GenBank/DDBJ whole genome shotgun (WGS) entry which is preliminary data.</text>
</comment>
<evidence type="ECO:0000256" key="3">
    <source>
        <dbReference type="ARBA" id="ARBA00023015"/>
    </source>
</evidence>
<dbReference type="RefSeq" id="WP_257920332.1">
    <property type="nucleotide sequence ID" value="NZ_JAMXQV010000006.1"/>
</dbReference>
<evidence type="ECO:0000256" key="1">
    <source>
        <dbReference type="ARBA" id="ARBA00005384"/>
    </source>
</evidence>
<evidence type="ECO:0000313" key="8">
    <source>
        <dbReference type="Proteomes" id="UP001144096"/>
    </source>
</evidence>
<dbReference type="SMART" id="SM00345">
    <property type="entry name" value="HTH_GNTR"/>
    <property type="match status" value="1"/>
</dbReference>
<dbReference type="Proteomes" id="UP001144096">
    <property type="component" value="Unassembled WGS sequence"/>
</dbReference>
<evidence type="ECO:0000256" key="5">
    <source>
        <dbReference type="ARBA" id="ARBA00023163"/>
    </source>
</evidence>
<dbReference type="GO" id="GO:0008483">
    <property type="term" value="F:transaminase activity"/>
    <property type="evidence" value="ECO:0007669"/>
    <property type="project" value="UniProtKB-KW"/>
</dbReference>
<evidence type="ECO:0000313" key="7">
    <source>
        <dbReference type="EMBL" id="MCR6483696.1"/>
    </source>
</evidence>
<keyword evidence="5" id="KW-0804">Transcription</keyword>
<dbReference type="PANTHER" id="PTHR46577">
    <property type="entry name" value="HTH-TYPE TRANSCRIPTIONAL REGULATORY PROTEIN GABR"/>
    <property type="match status" value="1"/>
</dbReference>
<keyword evidence="7" id="KW-0808">Transferase</keyword>
<dbReference type="CDD" id="cd00609">
    <property type="entry name" value="AAT_like"/>
    <property type="match status" value="1"/>
</dbReference>
<dbReference type="InterPro" id="IPR015424">
    <property type="entry name" value="PyrdxlP-dep_Trfase"/>
</dbReference>
<reference evidence="7" key="1">
    <citation type="submission" date="2022-06" db="EMBL/GenBank/DDBJ databases">
        <title>Amycolatopsis iheyaensis sp. nov., a new species of the genus Amycolatopsis isolated from soil in Iheya island, Japan.</title>
        <authorList>
            <person name="Ngamcharungchit C."/>
            <person name="Kanto H."/>
            <person name="Take A."/>
            <person name="Intra B."/>
            <person name="Matsumoto A."/>
            <person name="Panbangred W."/>
            <person name="Inahashi Y."/>
        </authorList>
    </citation>
    <scope>NUCLEOTIDE SEQUENCE</scope>
    <source>
        <strain evidence="7">OK19-0408</strain>
    </source>
</reference>
<dbReference type="CDD" id="cd07377">
    <property type="entry name" value="WHTH_GntR"/>
    <property type="match status" value="1"/>
</dbReference>
<dbReference type="SUPFAM" id="SSF53383">
    <property type="entry name" value="PLP-dependent transferases"/>
    <property type="match status" value="1"/>
</dbReference>
<dbReference type="GO" id="GO:0003700">
    <property type="term" value="F:DNA-binding transcription factor activity"/>
    <property type="evidence" value="ECO:0007669"/>
    <property type="project" value="InterPro"/>
</dbReference>
<dbReference type="AlphaFoldDB" id="A0A9X2NAP1"/>
<dbReference type="Gene3D" id="3.40.640.10">
    <property type="entry name" value="Type I PLP-dependent aspartate aminotransferase-like (Major domain)"/>
    <property type="match status" value="1"/>
</dbReference>
<dbReference type="PRINTS" id="PR00035">
    <property type="entry name" value="HTHGNTR"/>
</dbReference>
<keyword evidence="2" id="KW-0663">Pyridoxal phosphate</keyword>
<dbReference type="GO" id="GO:0003677">
    <property type="term" value="F:DNA binding"/>
    <property type="evidence" value="ECO:0007669"/>
    <property type="project" value="UniProtKB-KW"/>
</dbReference>
<name>A0A9X2NAP1_9PSEU</name>
<organism evidence="7 8">
    <name type="scientific">Amycolatopsis iheyensis</name>
    <dbReference type="NCBI Taxonomy" id="2945988"/>
    <lineage>
        <taxon>Bacteria</taxon>
        <taxon>Bacillati</taxon>
        <taxon>Actinomycetota</taxon>
        <taxon>Actinomycetes</taxon>
        <taxon>Pseudonocardiales</taxon>
        <taxon>Pseudonocardiaceae</taxon>
        <taxon>Amycolatopsis</taxon>
    </lineage>
</organism>
<proteinExistence type="inferred from homology"/>
<dbReference type="Pfam" id="PF00392">
    <property type="entry name" value="GntR"/>
    <property type="match status" value="1"/>
</dbReference>
<dbReference type="InterPro" id="IPR051446">
    <property type="entry name" value="HTH_trans_reg/aminotransferase"/>
</dbReference>
<protein>
    <submittedName>
        <fullName evidence="7">PLP-dependent aminotransferase family protein</fullName>
    </submittedName>
</protein>
<feature type="domain" description="HTH gntR-type" evidence="6">
    <location>
        <begin position="16"/>
        <end position="84"/>
    </location>
</feature>
<evidence type="ECO:0000256" key="4">
    <source>
        <dbReference type="ARBA" id="ARBA00023125"/>
    </source>
</evidence>
<keyword evidence="3" id="KW-0805">Transcription regulation</keyword>
<accession>A0A9X2NAP1</accession>
<dbReference type="EMBL" id="JAMXQV010000006">
    <property type="protein sequence ID" value="MCR6483696.1"/>
    <property type="molecule type" value="Genomic_DNA"/>
</dbReference>
<comment type="similarity">
    <text evidence="1">In the C-terminal section; belongs to the class-I pyridoxal-phosphate-dependent aminotransferase family.</text>
</comment>
<dbReference type="InterPro" id="IPR000524">
    <property type="entry name" value="Tscrpt_reg_HTH_GntR"/>
</dbReference>
<dbReference type="SUPFAM" id="SSF46785">
    <property type="entry name" value="Winged helix' DNA-binding domain"/>
    <property type="match status" value="1"/>
</dbReference>
<dbReference type="Pfam" id="PF00155">
    <property type="entry name" value="Aminotran_1_2"/>
    <property type="match status" value="1"/>
</dbReference>
<keyword evidence="7" id="KW-0032">Aminotransferase</keyword>
<dbReference type="InterPro" id="IPR015421">
    <property type="entry name" value="PyrdxlP-dep_Trfase_major"/>
</dbReference>
<dbReference type="GO" id="GO:0030170">
    <property type="term" value="F:pyridoxal phosphate binding"/>
    <property type="evidence" value="ECO:0007669"/>
    <property type="project" value="InterPro"/>
</dbReference>
<dbReference type="InterPro" id="IPR036388">
    <property type="entry name" value="WH-like_DNA-bd_sf"/>
</dbReference>
<evidence type="ECO:0000259" key="6">
    <source>
        <dbReference type="PROSITE" id="PS50949"/>
    </source>
</evidence>
<dbReference type="InterPro" id="IPR036390">
    <property type="entry name" value="WH_DNA-bd_sf"/>
</dbReference>